<dbReference type="Proteomes" id="UP000215450">
    <property type="component" value="Unassembled WGS sequence"/>
</dbReference>
<reference evidence="3 4" key="2">
    <citation type="submission" date="2017-06" db="EMBL/GenBank/DDBJ databases">
        <authorList>
            <person name="Kim H.J."/>
            <person name="Triplett B.A."/>
        </authorList>
    </citation>
    <scope>NUCLEOTIDE SEQUENCE [LARGE SCALE GENOMIC DNA]</scope>
    <source>
        <strain evidence="3">Kingella_eburonensis</strain>
    </source>
</reference>
<evidence type="ECO:0000313" key="2">
    <source>
        <dbReference type="EMBL" id="SMQ13235.1"/>
    </source>
</evidence>
<dbReference type="EMBL" id="FXUV01000052">
    <property type="protein sequence ID" value="SMQ13235.1"/>
    <property type="molecule type" value="Genomic_DNA"/>
</dbReference>
<dbReference type="AlphaFoldDB" id="A0A238TCC8"/>
<dbReference type="Gene3D" id="3.30.450.30">
    <property type="entry name" value="Dynein light chain 2a, cytoplasmic"/>
    <property type="match status" value="1"/>
</dbReference>
<organism evidence="3 4">
    <name type="scientific">Kingella negevensis</name>
    <dbReference type="NCBI Taxonomy" id="1522312"/>
    <lineage>
        <taxon>Bacteria</taxon>
        <taxon>Pseudomonadati</taxon>
        <taxon>Pseudomonadota</taxon>
        <taxon>Betaproteobacteria</taxon>
        <taxon>Neisseriales</taxon>
        <taxon>Neisseriaceae</taxon>
        <taxon>Kingella</taxon>
    </lineage>
</organism>
<proteinExistence type="predicted"/>
<reference evidence="2" key="1">
    <citation type="submission" date="2017-05" db="EMBL/GenBank/DDBJ databases">
        <authorList>
            <person name="Song R."/>
            <person name="Chenine A.L."/>
            <person name="Ruprecht R.M."/>
        </authorList>
    </citation>
    <scope>NUCLEOTIDE SEQUENCE</scope>
    <source>
        <strain evidence="2">Kingella_eburonensis</strain>
    </source>
</reference>
<evidence type="ECO:0000313" key="4">
    <source>
        <dbReference type="Proteomes" id="UP000215450"/>
    </source>
</evidence>
<sequence>MHEQLLTSVLSDLNSSSVDITSSAIISTDGLPIAHLLPANIDPDRVGAMSAALLALGNRTTQELACGELEQVIVKGKLGYTLLIQAGGTNVLCLTAKESAKLGLILLDARRAARSVVDITK</sequence>
<dbReference type="EMBL" id="FXUV02000032">
    <property type="protein sequence ID" value="SNB73515.1"/>
    <property type="molecule type" value="Genomic_DNA"/>
</dbReference>
<dbReference type="STRING" id="1522312.GCA_900177895_01978"/>
<dbReference type="Pfam" id="PF03259">
    <property type="entry name" value="Robl_LC7"/>
    <property type="match status" value="1"/>
</dbReference>
<protein>
    <submittedName>
        <fullName evidence="3">Roadblock/LC7 domain protein</fullName>
    </submittedName>
</protein>
<feature type="domain" description="Roadblock/LAMTOR2" evidence="1">
    <location>
        <begin position="6"/>
        <end position="96"/>
    </location>
</feature>
<dbReference type="InterPro" id="IPR037587">
    <property type="entry name" value="LAMTOR2-like"/>
</dbReference>
<evidence type="ECO:0000259" key="1">
    <source>
        <dbReference type="SMART" id="SM00960"/>
    </source>
</evidence>
<dbReference type="OrthoDB" id="513103at2"/>
<keyword evidence="4" id="KW-1185">Reference proteome</keyword>
<dbReference type="SUPFAM" id="SSF103196">
    <property type="entry name" value="Roadblock/LC7 domain"/>
    <property type="match status" value="1"/>
</dbReference>
<dbReference type="GO" id="GO:0032008">
    <property type="term" value="P:positive regulation of TOR signaling"/>
    <property type="evidence" value="ECO:0007669"/>
    <property type="project" value="InterPro"/>
</dbReference>
<gene>
    <name evidence="3" type="ORF">KEBURONENSIS_00295</name>
    <name evidence="2" type="ORF">KEBURONENSIS_00464</name>
</gene>
<dbReference type="GO" id="GO:0060090">
    <property type="term" value="F:molecular adaptor activity"/>
    <property type="evidence" value="ECO:0007669"/>
    <property type="project" value="InterPro"/>
</dbReference>
<dbReference type="PANTHER" id="PTHR13323">
    <property type="entry name" value="LATE ENDOSOMAL/LYSOSOMAL MP1 INTERACTING PROTEIN"/>
    <property type="match status" value="1"/>
</dbReference>
<dbReference type="SMART" id="SM00960">
    <property type="entry name" value="Robl_LC7"/>
    <property type="match status" value="1"/>
</dbReference>
<dbReference type="GO" id="GO:0005085">
    <property type="term" value="F:guanyl-nucleotide exchange factor activity"/>
    <property type="evidence" value="ECO:0007669"/>
    <property type="project" value="InterPro"/>
</dbReference>
<evidence type="ECO:0000313" key="3">
    <source>
        <dbReference type="EMBL" id="SNB73515.1"/>
    </source>
</evidence>
<name>A0A238TCC8_9NEIS</name>
<dbReference type="GeneID" id="83626064"/>
<accession>A0A238TCC8</accession>
<dbReference type="InterPro" id="IPR004942">
    <property type="entry name" value="Roadblock/LAMTOR2_dom"/>
</dbReference>
<dbReference type="RefSeq" id="WP_032136886.1">
    <property type="nucleotide sequence ID" value="NZ_CCNJ01000033.1"/>
</dbReference>